<dbReference type="AlphaFoldDB" id="X1QXV1"/>
<proteinExistence type="predicted"/>
<name>X1QXV1_9ZZZZ</name>
<evidence type="ECO:0000313" key="2">
    <source>
        <dbReference type="EMBL" id="GAI73098.1"/>
    </source>
</evidence>
<accession>X1QXV1</accession>
<dbReference type="SMART" id="SM00943">
    <property type="entry name" value="Prim-Pol"/>
    <property type="match status" value="1"/>
</dbReference>
<dbReference type="Pfam" id="PF09250">
    <property type="entry name" value="Prim-Pol"/>
    <property type="match status" value="1"/>
</dbReference>
<feature type="non-terminal residue" evidence="2">
    <location>
        <position position="180"/>
    </location>
</feature>
<dbReference type="EMBL" id="BARW01012684">
    <property type="protein sequence ID" value="GAI73098.1"/>
    <property type="molecule type" value="Genomic_DNA"/>
</dbReference>
<organism evidence="2">
    <name type="scientific">marine sediment metagenome</name>
    <dbReference type="NCBI Taxonomy" id="412755"/>
    <lineage>
        <taxon>unclassified sequences</taxon>
        <taxon>metagenomes</taxon>
        <taxon>ecological metagenomes</taxon>
    </lineage>
</organism>
<dbReference type="InterPro" id="IPR015330">
    <property type="entry name" value="DNA_primase/pol_bifunc_N"/>
</dbReference>
<feature type="domain" description="DNA primase/polymerase bifunctional N-terminal" evidence="1">
    <location>
        <begin position="6"/>
        <end position="161"/>
    </location>
</feature>
<comment type="caution">
    <text evidence="2">The sequence shown here is derived from an EMBL/GenBank/DDBJ whole genome shotgun (WGS) entry which is preliminary data.</text>
</comment>
<evidence type="ECO:0000259" key="1">
    <source>
        <dbReference type="SMART" id="SM00943"/>
    </source>
</evidence>
<sequence>MELKTLEKISKIFGQPVIPLCVPDGNGGCRVLGGSHGPGCPSPGKIPLVKGWQAPDWELTPRDLFKYARMGANWGMRLGGGVVELDFDDPAKYIDFLKSHTFPKDTPIMKTGRKGGGYKIILKSKKQPPKNFIHNGFEVRSKGLLVIPDSLHKSGDRYRWLSLNGHIPEVNLEELLGVNF</sequence>
<protein>
    <recommendedName>
        <fullName evidence="1">DNA primase/polymerase bifunctional N-terminal domain-containing protein</fullName>
    </recommendedName>
</protein>
<reference evidence="2" key="1">
    <citation type="journal article" date="2014" name="Front. Microbiol.">
        <title>High frequency of phylogenetically diverse reductive dehalogenase-homologous genes in deep subseafloor sedimentary metagenomes.</title>
        <authorList>
            <person name="Kawai M."/>
            <person name="Futagami T."/>
            <person name="Toyoda A."/>
            <person name="Takaki Y."/>
            <person name="Nishi S."/>
            <person name="Hori S."/>
            <person name="Arai W."/>
            <person name="Tsubouchi T."/>
            <person name="Morono Y."/>
            <person name="Uchiyama I."/>
            <person name="Ito T."/>
            <person name="Fujiyama A."/>
            <person name="Inagaki F."/>
            <person name="Takami H."/>
        </authorList>
    </citation>
    <scope>NUCLEOTIDE SEQUENCE</scope>
    <source>
        <strain evidence="2">Expedition CK06-06</strain>
    </source>
</reference>
<gene>
    <name evidence="2" type="ORF">S12H4_23741</name>
</gene>